<name>A0A011UK96_RUMAL</name>
<evidence type="ECO:0000313" key="2">
    <source>
        <dbReference type="EMBL" id="EXM41029.1"/>
    </source>
</evidence>
<keyword evidence="3" id="KW-1185">Reference proteome</keyword>
<keyword evidence="1" id="KW-1133">Transmembrane helix</keyword>
<feature type="transmembrane region" description="Helical" evidence="1">
    <location>
        <begin position="269"/>
        <end position="289"/>
    </location>
</feature>
<gene>
    <name evidence="2" type="ORF">RASY3_02920</name>
</gene>
<feature type="transmembrane region" description="Helical" evidence="1">
    <location>
        <begin position="61"/>
        <end position="78"/>
    </location>
</feature>
<evidence type="ECO:0000313" key="3">
    <source>
        <dbReference type="Proteomes" id="UP000021369"/>
    </source>
</evidence>
<keyword evidence="1" id="KW-0812">Transmembrane</keyword>
<dbReference type="AlphaFoldDB" id="A0A011UK96"/>
<keyword evidence="1" id="KW-0472">Membrane</keyword>
<accession>A0A011UK96</accession>
<dbReference type="OrthoDB" id="1820109at2"/>
<comment type="caution">
    <text evidence="2">The sequence shown here is derived from an EMBL/GenBank/DDBJ whole genome shotgun (WGS) entry which is preliminary data.</text>
</comment>
<proteinExistence type="predicted"/>
<dbReference type="PATRIC" id="fig|1341156.4.peg.309"/>
<protein>
    <submittedName>
        <fullName evidence="2">Uncharacterized protein</fullName>
    </submittedName>
</protein>
<reference evidence="2 3" key="1">
    <citation type="submission" date="2013-06" db="EMBL/GenBank/DDBJ databases">
        <title>Rumen cellulosomics: divergent fiber-degrading strategies revealed by comparative genome-wide analysis of six Ruminococcal strains.</title>
        <authorList>
            <person name="Dassa B."/>
            <person name="Borovok I."/>
            <person name="Lamed R."/>
            <person name="Flint H."/>
            <person name="Yeoman C.J."/>
            <person name="White B."/>
            <person name="Bayer E.A."/>
        </authorList>
    </citation>
    <scope>NUCLEOTIDE SEQUENCE [LARGE SCALE GENOMIC DNA]</scope>
    <source>
        <strain evidence="2 3">SY3</strain>
    </source>
</reference>
<evidence type="ECO:0000256" key="1">
    <source>
        <dbReference type="SAM" id="Phobius"/>
    </source>
</evidence>
<dbReference type="EMBL" id="JEOB01000001">
    <property type="protein sequence ID" value="EXM41029.1"/>
    <property type="molecule type" value="Genomic_DNA"/>
</dbReference>
<dbReference type="RefSeq" id="WP_024858860.1">
    <property type="nucleotide sequence ID" value="NZ_JEOB01000001.1"/>
</dbReference>
<feature type="transmembrane region" description="Helical" evidence="1">
    <location>
        <begin position="148"/>
        <end position="166"/>
    </location>
</feature>
<dbReference type="Proteomes" id="UP000021369">
    <property type="component" value="Unassembled WGS sequence"/>
</dbReference>
<feature type="transmembrane region" description="Helical" evidence="1">
    <location>
        <begin position="84"/>
        <end position="103"/>
    </location>
</feature>
<feature type="transmembrane region" description="Helical" evidence="1">
    <location>
        <begin position="115"/>
        <end position="133"/>
    </location>
</feature>
<sequence length="291" mass="31998">MNSGNDEFTSPVFDMGTLMRAIVNPYGKRLIVDGVPAERLGLEGKLGLEESKTSKADSIKVAIFVIAFIGVLIAMPIFVQTEPLLCMTTFGALLLFVGLVGLFQDGVSLESIMNLVIPLIGAVLVVISVVNVYHKSHPGSFYFTQERMIEVACVGFGIVGLGMLVIPPVVHSRKMRECTQVITAMCIYRNYHYSKSSHKRGGRTVGRRGSGISRLYNPWWQYEVNGTIYVSSEGVFTNVDVPDIGNLREIRFSPEKPSKIYRPLMGTRVGSVFLGVMCIGMAVLALVVMHR</sequence>
<organism evidence="2 3">
    <name type="scientific">Ruminococcus albus SY3</name>
    <dbReference type="NCBI Taxonomy" id="1341156"/>
    <lineage>
        <taxon>Bacteria</taxon>
        <taxon>Bacillati</taxon>
        <taxon>Bacillota</taxon>
        <taxon>Clostridia</taxon>
        <taxon>Eubacteriales</taxon>
        <taxon>Oscillospiraceae</taxon>
        <taxon>Ruminococcus</taxon>
    </lineage>
</organism>